<gene>
    <name evidence="2" type="ORF">HH303_13800</name>
</gene>
<proteinExistence type="predicted"/>
<protein>
    <recommendedName>
        <fullName evidence="4">Lipoprotein</fullName>
    </recommendedName>
</protein>
<comment type="caution">
    <text evidence="2">The sequence shown here is derived from an EMBL/GenBank/DDBJ whole genome shotgun (WGS) entry which is preliminary data.</text>
</comment>
<name>A0A7Y0HHK0_9PROT</name>
<accession>A0A7Y0HHK0</accession>
<sequence>MIRISHRHRNRGRWQGLFPYLLLAGLSLAMTACQTPGRIASTSEPGTAYSGVFIWDSERVLADQAVQCLKIEFDKREELPDGRLRLTGVTRYVTGPIDEINYVEAEVIYRAEDRSFRMWERNATSENFVSDGYFEGYFEPGLFLMTGRWVSESGGESGTLTLRLGADAPCRLPAPL</sequence>
<keyword evidence="1" id="KW-0732">Signal</keyword>
<dbReference type="PROSITE" id="PS51257">
    <property type="entry name" value="PROKAR_LIPOPROTEIN"/>
    <property type="match status" value="1"/>
</dbReference>
<organism evidence="2 3">
    <name type="scientific">Pacificispira spongiicola</name>
    <dbReference type="NCBI Taxonomy" id="2729598"/>
    <lineage>
        <taxon>Bacteria</taxon>
        <taxon>Pseudomonadati</taxon>
        <taxon>Pseudomonadota</taxon>
        <taxon>Alphaproteobacteria</taxon>
        <taxon>Rhodospirillales</taxon>
        <taxon>Rhodospirillaceae</taxon>
        <taxon>Pacificispira</taxon>
    </lineage>
</organism>
<evidence type="ECO:0000313" key="3">
    <source>
        <dbReference type="Proteomes" id="UP000539372"/>
    </source>
</evidence>
<dbReference type="Proteomes" id="UP000539372">
    <property type="component" value="Unassembled WGS sequence"/>
</dbReference>
<feature type="signal peptide" evidence="1">
    <location>
        <begin position="1"/>
        <end position="29"/>
    </location>
</feature>
<evidence type="ECO:0000313" key="2">
    <source>
        <dbReference type="EMBL" id="NMM45564.1"/>
    </source>
</evidence>
<evidence type="ECO:0008006" key="4">
    <source>
        <dbReference type="Google" id="ProtNLM"/>
    </source>
</evidence>
<keyword evidence="3" id="KW-1185">Reference proteome</keyword>
<dbReference type="EMBL" id="JABBNT010000004">
    <property type="protein sequence ID" value="NMM45564.1"/>
    <property type="molecule type" value="Genomic_DNA"/>
</dbReference>
<dbReference type="RefSeq" id="WP_169625952.1">
    <property type="nucleotide sequence ID" value="NZ_JABBNT010000004.1"/>
</dbReference>
<evidence type="ECO:0000256" key="1">
    <source>
        <dbReference type="SAM" id="SignalP"/>
    </source>
</evidence>
<feature type="chain" id="PRO_5031574445" description="Lipoprotein" evidence="1">
    <location>
        <begin position="30"/>
        <end position="176"/>
    </location>
</feature>
<reference evidence="2 3" key="1">
    <citation type="submission" date="2020-04" db="EMBL/GenBank/DDBJ databases">
        <title>Rhodospirillaceae bacterium KN72 isolated from deep sea.</title>
        <authorList>
            <person name="Zhang D.-C."/>
        </authorList>
    </citation>
    <scope>NUCLEOTIDE SEQUENCE [LARGE SCALE GENOMIC DNA]</scope>
    <source>
        <strain evidence="2 3">KN72</strain>
    </source>
</reference>
<dbReference type="AlphaFoldDB" id="A0A7Y0HHK0"/>